<protein>
    <submittedName>
        <fullName evidence="1">Uncharacterized protein</fullName>
    </submittedName>
</protein>
<dbReference type="AlphaFoldDB" id="A0A2T5ZYZ2"/>
<reference evidence="1 2" key="1">
    <citation type="submission" date="2018-04" db="EMBL/GenBank/DDBJ databases">
        <title>Genomic Encyclopedia of Archaeal and Bacterial Type Strains, Phase II (KMG-II): from individual species to whole genera.</title>
        <authorList>
            <person name="Goeker M."/>
        </authorList>
    </citation>
    <scope>NUCLEOTIDE SEQUENCE [LARGE SCALE GENOMIC DNA]</scope>
    <source>
        <strain evidence="1 2">DSM 29329</strain>
    </source>
</reference>
<evidence type="ECO:0000313" key="1">
    <source>
        <dbReference type="EMBL" id="PTX36748.1"/>
    </source>
</evidence>
<gene>
    <name evidence="1" type="ORF">C8N44_1558</name>
</gene>
<accession>A0A2T5ZYZ2</accession>
<sequence>MPSCLSAPRPDGKGPQNVLAAKFRLRTPGGYPAVLVTRQEIERLLERPEAPEISIEVFARQCGMTPTAAMRLVREEHVSTT</sequence>
<evidence type="ECO:0000313" key="2">
    <source>
        <dbReference type="Proteomes" id="UP000244069"/>
    </source>
</evidence>
<dbReference type="EMBL" id="QBKN01000055">
    <property type="protein sequence ID" value="PTX36748.1"/>
    <property type="molecule type" value="Genomic_DNA"/>
</dbReference>
<name>A0A2T5ZYZ2_9RHOB</name>
<dbReference type="Proteomes" id="UP000244069">
    <property type="component" value="Unassembled WGS sequence"/>
</dbReference>
<keyword evidence="2" id="KW-1185">Reference proteome</keyword>
<proteinExistence type="predicted"/>
<organism evidence="1 2">
    <name type="scientific">Allosediminivita pacifica</name>
    <dbReference type="NCBI Taxonomy" id="1267769"/>
    <lineage>
        <taxon>Bacteria</taxon>
        <taxon>Pseudomonadati</taxon>
        <taxon>Pseudomonadota</taxon>
        <taxon>Alphaproteobacteria</taxon>
        <taxon>Rhodobacterales</taxon>
        <taxon>Paracoccaceae</taxon>
        <taxon>Allosediminivita</taxon>
    </lineage>
</organism>
<comment type="caution">
    <text evidence="1">The sequence shown here is derived from an EMBL/GenBank/DDBJ whole genome shotgun (WGS) entry which is preliminary data.</text>
</comment>